<evidence type="ECO:0000259" key="2">
    <source>
        <dbReference type="Pfam" id="PF13621"/>
    </source>
</evidence>
<feature type="domain" description="Cupin-like" evidence="2">
    <location>
        <begin position="129"/>
        <end position="283"/>
    </location>
</feature>
<dbReference type="InterPro" id="IPR041667">
    <property type="entry name" value="Cupin_8"/>
</dbReference>
<dbReference type="PANTHER" id="PTHR12480">
    <property type="entry name" value="ARGININE DEMETHYLASE AND LYSYL-HYDROXYLASE JMJD"/>
    <property type="match status" value="1"/>
</dbReference>
<protein>
    <submittedName>
        <fullName evidence="4">Uncharacterized protein LOC118268480</fullName>
    </submittedName>
</protein>
<dbReference type="RefSeq" id="XP_035438890.2">
    <property type="nucleotide sequence ID" value="XM_035582997.2"/>
</dbReference>
<dbReference type="Gene3D" id="2.60.120.650">
    <property type="entry name" value="Cupin"/>
    <property type="match status" value="1"/>
</dbReference>
<gene>
    <name evidence="4" type="primary">LOC118268480</name>
</gene>
<keyword evidence="1" id="KW-0472">Membrane</keyword>
<feature type="transmembrane region" description="Helical" evidence="1">
    <location>
        <begin position="65"/>
        <end position="84"/>
    </location>
</feature>
<keyword evidence="1" id="KW-1133">Transmembrane helix</keyword>
<reference evidence="4" key="1">
    <citation type="submission" date="2025-08" db="UniProtKB">
        <authorList>
            <consortium name="RefSeq"/>
        </authorList>
    </citation>
    <scope>IDENTIFICATION</scope>
    <source>
        <tissue evidence="4">Whole larval tissue</tissue>
    </source>
</reference>
<dbReference type="Pfam" id="PF13621">
    <property type="entry name" value="Cupin_8"/>
    <property type="match status" value="1"/>
</dbReference>
<evidence type="ECO:0000313" key="3">
    <source>
        <dbReference type="Proteomes" id="UP000829999"/>
    </source>
</evidence>
<organism evidence="3 4">
    <name type="scientific">Spodoptera frugiperda</name>
    <name type="common">Fall armyworm</name>
    <dbReference type="NCBI Taxonomy" id="7108"/>
    <lineage>
        <taxon>Eukaryota</taxon>
        <taxon>Metazoa</taxon>
        <taxon>Ecdysozoa</taxon>
        <taxon>Arthropoda</taxon>
        <taxon>Hexapoda</taxon>
        <taxon>Insecta</taxon>
        <taxon>Pterygota</taxon>
        <taxon>Neoptera</taxon>
        <taxon>Endopterygota</taxon>
        <taxon>Lepidoptera</taxon>
        <taxon>Glossata</taxon>
        <taxon>Ditrysia</taxon>
        <taxon>Noctuoidea</taxon>
        <taxon>Noctuidae</taxon>
        <taxon>Amphipyrinae</taxon>
        <taxon>Spodoptera</taxon>
    </lineage>
</organism>
<dbReference type="OrthoDB" id="10063099at2759"/>
<evidence type="ECO:0000313" key="4">
    <source>
        <dbReference type="RefSeq" id="XP_035438890.2"/>
    </source>
</evidence>
<dbReference type="PANTHER" id="PTHR12480:SF19">
    <property type="entry name" value="CUPIN-LIKE DOMAIN-CONTAINING PROTEIN"/>
    <property type="match status" value="1"/>
</dbReference>
<dbReference type="GO" id="GO:0016706">
    <property type="term" value="F:2-oxoglutarate-dependent dioxygenase activity"/>
    <property type="evidence" value="ECO:0007669"/>
    <property type="project" value="TreeGrafter"/>
</dbReference>
<evidence type="ECO:0000256" key="1">
    <source>
        <dbReference type="SAM" id="Phobius"/>
    </source>
</evidence>
<dbReference type="GeneID" id="118268480"/>
<dbReference type="SUPFAM" id="SSF51197">
    <property type="entry name" value="Clavaminate synthase-like"/>
    <property type="match status" value="1"/>
</dbReference>
<sequence>MNPPQTSIRPKTCAKTYKTAELKMMKILNKIDSLKLSNSYIARLDIPKSSERKEKVPLGRKTSSYIVLIVVLISAFVFSARWIYTEFLESRNCLIELPSFSKSAFRPPEDCSMCLGVDDVVRLANITAEEFEDKYAYSTTPVIVTDATNGWRALKEFDFNFFANFYSEGKMGKQINDCFYFAYKSGLKSLQEVFNMDEARANLSGQPWYVGWSTCYDGETRRLRSYYNRPYFLPKTAESDMVDWIFMGGPGQGAHMHVDSVKHMSWQAQVRGHKQWQLAPPPECLYHCRWITFTVAPGEILVVDTNRWYHKTNVLPGDISITIGAEYD</sequence>
<proteinExistence type="predicted"/>
<dbReference type="Proteomes" id="UP000829999">
    <property type="component" value="Chromosome 29"/>
</dbReference>
<dbReference type="AlphaFoldDB" id="A0A9R0D3K0"/>
<keyword evidence="3" id="KW-1185">Reference proteome</keyword>
<name>A0A9R0D3K0_SPOFR</name>
<keyword evidence="1" id="KW-0812">Transmembrane</keyword>
<dbReference type="InterPro" id="IPR050910">
    <property type="entry name" value="JMJD6_ArgDemeth/LysHydrox"/>
</dbReference>
<accession>A0A9R0D3K0</accession>